<dbReference type="Proteomes" id="UP000826573">
    <property type="component" value="Unassembled WGS sequence"/>
</dbReference>
<gene>
    <name evidence="1" type="ORF">TsFJ059_001937</name>
</gene>
<protein>
    <submittedName>
        <fullName evidence="1">Uncharacterized protein</fullName>
    </submittedName>
</protein>
<evidence type="ECO:0000313" key="2">
    <source>
        <dbReference type="Proteomes" id="UP000826573"/>
    </source>
</evidence>
<dbReference type="AlphaFoldDB" id="A0A9P8I0J9"/>
<keyword evidence="2" id="KW-1185">Reference proteome</keyword>
<comment type="caution">
    <text evidence="1">The sequence shown here is derived from an EMBL/GenBank/DDBJ whole genome shotgun (WGS) entry which is preliminary data.</text>
</comment>
<dbReference type="EMBL" id="JAIMJC010000001">
    <property type="protein sequence ID" value="KAH0533355.1"/>
    <property type="molecule type" value="Genomic_DNA"/>
</dbReference>
<organism evidence="1 2">
    <name type="scientific">Trichoderma semiorbis</name>
    <dbReference type="NCBI Taxonomy" id="1491008"/>
    <lineage>
        <taxon>Eukaryota</taxon>
        <taxon>Fungi</taxon>
        <taxon>Dikarya</taxon>
        <taxon>Ascomycota</taxon>
        <taxon>Pezizomycotina</taxon>
        <taxon>Sordariomycetes</taxon>
        <taxon>Hypocreomycetidae</taxon>
        <taxon>Hypocreales</taxon>
        <taxon>Hypocreaceae</taxon>
        <taxon>Trichoderma</taxon>
    </lineage>
</organism>
<name>A0A9P8I0J9_9HYPO</name>
<sequence length="82" mass="9601">MRFLSDHLFSFFFFQNPFWLFRDSFCLLRNLRSASGCCSLLAWALVAAIRILKASAHVNPYNRIDRILNLDNSFVLCGNRLR</sequence>
<accession>A0A9P8I0J9</accession>
<evidence type="ECO:0000313" key="1">
    <source>
        <dbReference type="EMBL" id="KAH0533355.1"/>
    </source>
</evidence>
<proteinExistence type="predicted"/>
<reference evidence="1 2" key="1">
    <citation type="submission" date="2021-08" db="EMBL/GenBank/DDBJ databases">
        <title>The highly contiguous genome resource for Trichoderma semiorbis FJ059, a fungal antagonistic to plant pathogens.</title>
        <authorList>
            <person name="Liu T."/>
        </authorList>
    </citation>
    <scope>NUCLEOTIDE SEQUENCE [LARGE SCALE GENOMIC DNA]</scope>
    <source>
        <strain evidence="1 2">FJ059</strain>
    </source>
</reference>